<evidence type="ECO:0000313" key="4">
    <source>
        <dbReference type="Proteomes" id="UP000321362"/>
    </source>
</evidence>
<keyword evidence="2" id="KW-0812">Transmembrane</keyword>
<feature type="transmembrane region" description="Helical" evidence="2">
    <location>
        <begin position="12"/>
        <end position="32"/>
    </location>
</feature>
<feature type="region of interest" description="Disordered" evidence="1">
    <location>
        <begin position="57"/>
        <end position="183"/>
    </location>
</feature>
<keyword evidence="2" id="KW-0472">Membrane</keyword>
<dbReference type="KEGG" id="mgk:FSB76_06845"/>
<dbReference type="OrthoDB" id="676306at2"/>
<gene>
    <name evidence="3" type="ORF">FSB76_06845</name>
</gene>
<proteinExistence type="predicted"/>
<name>A0A5B8VW60_9SPHI</name>
<dbReference type="EMBL" id="CP042437">
    <property type="protein sequence ID" value="QEC75679.1"/>
    <property type="molecule type" value="Genomic_DNA"/>
</dbReference>
<reference evidence="3 4" key="1">
    <citation type="journal article" date="2013" name="J. Microbiol.">
        <title>Mucilaginibacter ginsenosidivorax sp. nov., with ginsenoside converting activity isolated from sediment.</title>
        <authorList>
            <person name="Kim J.K."/>
            <person name="Choi T.E."/>
            <person name="Liu Q.M."/>
            <person name="Park H.Y."/>
            <person name="Yi T.H."/>
            <person name="Yoon M.H."/>
            <person name="Kim S.C."/>
            <person name="Im W.T."/>
        </authorList>
    </citation>
    <scope>NUCLEOTIDE SEQUENCE [LARGE SCALE GENOMIC DNA]</scope>
    <source>
        <strain evidence="3 4">KHI28</strain>
    </source>
</reference>
<dbReference type="Proteomes" id="UP000321362">
    <property type="component" value="Chromosome"/>
</dbReference>
<keyword evidence="4" id="KW-1185">Reference proteome</keyword>
<feature type="compositionally biased region" description="Low complexity" evidence="1">
    <location>
        <begin position="110"/>
        <end position="132"/>
    </location>
</feature>
<feature type="compositionally biased region" description="Polar residues" evidence="1">
    <location>
        <begin position="93"/>
        <end position="106"/>
    </location>
</feature>
<protein>
    <submittedName>
        <fullName evidence="3">Energy transducer TonB</fullName>
    </submittedName>
</protein>
<accession>A0A5B8VW60</accession>
<feature type="compositionally biased region" description="Low complexity" evidence="1">
    <location>
        <begin position="168"/>
        <end position="177"/>
    </location>
</feature>
<dbReference type="PROSITE" id="PS51257">
    <property type="entry name" value="PROKAR_LIPOPROTEIN"/>
    <property type="match status" value="1"/>
</dbReference>
<evidence type="ECO:0000256" key="2">
    <source>
        <dbReference type="SAM" id="Phobius"/>
    </source>
</evidence>
<dbReference type="AlphaFoldDB" id="A0A5B8VW60"/>
<keyword evidence="2" id="KW-1133">Transmembrane helix</keyword>
<sequence length="272" mass="28757">MEYREEQNNYPKAFLATGIIMTLLIAACYFIVFQNPPKQEEGTGGILVNYGTTDEGMGNDYMSTEEPSVAEKANHTKPDKVTPAPPSEDKPTPQASEKTVVTQNTEDAPEVAAPTKKPTTAVATPQPTKAVAKPVVNQNALYKGKATTGTGQGDGTGNKPGNQGKPEGSTLTNNYNGTGSGNGGSLNMAQRNFVSRPSVSDDNRQTGKIMVDIRVDKDGNVIYARAGARGTTITDAALLQKCEDAVKNSKLNALDSAPDTQVGTVVFVFKVN</sequence>
<organism evidence="3 4">
    <name type="scientific">Mucilaginibacter ginsenosidivorax</name>
    <dbReference type="NCBI Taxonomy" id="862126"/>
    <lineage>
        <taxon>Bacteria</taxon>
        <taxon>Pseudomonadati</taxon>
        <taxon>Bacteroidota</taxon>
        <taxon>Sphingobacteriia</taxon>
        <taxon>Sphingobacteriales</taxon>
        <taxon>Sphingobacteriaceae</taxon>
        <taxon>Mucilaginibacter</taxon>
    </lineage>
</organism>
<evidence type="ECO:0000256" key="1">
    <source>
        <dbReference type="SAM" id="MobiDB-lite"/>
    </source>
</evidence>
<dbReference type="RefSeq" id="WP_147052890.1">
    <property type="nucleotide sequence ID" value="NZ_CP042437.1"/>
</dbReference>
<evidence type="ECO:0000313" key="3">
    <source>
        <dbReference type="EMBL" id="QEC75679.1"/>
    </source>
</evidence>